<evidence type="ECO:0000256" key="1">
    <source>
        <dbReference type="SAM" id="Coils"/>
    </source>
</evidence>
<dbReference type="OrthoDB" id="5878038at2759"/>
<keyword evidence="1" id="KW-0175">Coiled coil</keyword>
<dbReference type="EMBL" id="UXUI01009779">
    <property type="protein sequence ID" value="VDD94298.1"/>
    <property type="molecule type" value="Genomic_DNA"/>
</dbReference>
<reference evidence="5" key="1">
    <citation type="submission" date="2017-02" db="UniProtKB">
        <authorList>
            <consortium name="WormBaseParasite"/>
        </authorList>
    </citation>
    <scope>IDENTIFICATION</scope>
</reference>
<protein>
    <submittedName>
        <fullName evidence="5">CortBP2 domain-containing protein</fullName>
    </submittedName>
</protein>
<feature type="coiled-coil region" evidence="1">
    <location>
        <begin position="405"/>
        <end position="467"/>
    </location>
</feature>
<evidence type="ECO:0000313" key="3">
    <source>
        <dbReference type="EMBL" id="VDD94298.1"/>
    </source>
</evidence>
<evidence type="ECO:0000256" key="2">
    <source>
        <dbReference type="SAM" id="MobiDB-lite"/>
    </source>
</evidence>
<feature type="compositionally biased region" description="Basic residues" evidence="2">
    <location>
        <begin position="709"/>
        <end position="722"/>
    </location>
</feature>
<dbReference type="AlphaFoldDB" id="A0A0N4VFV9"/>
<feature type="coiled-coil region" evidence="1">
    <location>
        <begin position="334"/>
        <end position="361"/>
    </location>
</feature>
<accession>A0A0N4VFV9</accession>
<proteinExistence type="predicted"/>
<reference evidence="3 4" key="2">
    <citation type="submission" date="2018-10" db="EMBL/GenBank/DDBJ databases">
        <authorList>
            <consortium name="Pathogen Informatics"/>
        </authorList>
    </citation>
    <scope>NUCLEOTIDE SEQUENCE [LARGE SCALE GENOMIC DNA]</scope>
</reference>
<organism evidence="5">
    <name type="scientific">Enterobius vermicularis</name>
    <name type="common">Human pinworm</name>
    <dbReference type="NCBI Taxonomy" id="51028"/>
    <lineage>
        <taxon>Eukaryota</taxon>
        <taxon>Metazoa</taxon>
        <taxon>Ecdysozoa</taxon>
        <taxon>Nematoda</taxon>
        <taxon>Chromadorea</taxon>
        <taxon>Rhabditida</taxon>
        <taxon>Spirurina</taxon>
        <taxon>Oxyuridomorpha</taxon>
        <taxon>Oxyuroidea</taxon>
        <taxon>Oxyuridae</taxon>
        <taxon>Enterobius</taxon>
    </lineage>
</organism>
<feature type="region of interest" description="Disordered" evidence="2">
    <location>
        <begin position="643"/>
        <end position="798"/>
    </location>
</feature>
<evidence type="ECO:0000313" key="4">
    <source>
        <dbReference type="Proteomes" id="UP000274131"/>
    </source>
</evidence>
<name>A0A0N4VFV9_ENTVE</name>
<sequence>MSHALVKGDEDNEIKGCFSEASTSEQHRDAFTPILFVDLLELDSYSEMSLEATVKGICFENAATESFSESALCFAGNQTKFQVSERGEGSCERCEGISSSCSDIKRSSDGLVRVAKRSANFQSSEDNDSSYEDPRALDSESRRTYLLVVLFKIFTLDKHSLRKSLRKKLKGTEASSDGDLVSKDKFKEGCESPCIQSCSGVAASELVTGNSELQCSDCSVTPDLKKLVKRYSKLRFLLVMYHERITEVEKENEALKGLCRNLQNRFVDEKRRIHSEVTKLQKSLRCIVAEMNAYHKALLSAYDEFDEKRRSEKRRLGEVLDSYSENSRKMQDVIKVRSAEIEQLRTALNQMKREFAVQDRENYLARQRAADAEKKLSDQLYLACKTKCPSCKVFEKNKDILYGQIADKTVIIEKAAAEIEELKGKLETNEKTVQQLQGEKARLTFEKKSWEKEAMRLEEELKSMKFQSGAFSAVLTPQTSNNSTTSDDIIEQHLTKLSVATQTATLSGWDRSLLIIGLILETRISSRAQQDNRLKQGKDDVASLDLLPLKVDVPHPSAPNAFSSWLKHPRTTGIKSETSAICEMEPNISTQIVNCGERSRNASHNEESAKKRCLEIESSSYVKNKSPAENRTANDSQFLKNASKMQTQAEMPKEGGLSDNLSYKIPGRAPDQGSDIAENRNSLGNAKIFSYHSRKSPGCPSNDSLTGRRPSKRRARKGRKGKAQTSRRDGLCDLSHPILSRSQSSSRKDGKSTWHKGTATESRRRRAHLQPLRVSSSRGASAELGERRTLPKEVSKKQLRQVRLSNELQVREGDPQPEINLSPRGRRDFFMECPVSSGAQSFPPRTFAFGSSFLDENTHNAPLHPKQDSWRQENTRFRLVTHETWNHPSFQPREEVIGFRASVRW</sequence>
<feature type="compositionally biased region" description="Basic and acidic residues" evidence="2">
    <location>
        <begin position="784"/>
        <end position="796"/>
    </location>
</feature>
<evidence type="ECO:0000313" key="5">
    <source>
        <dbReference type="WBParaSite" id="EVEC_0000963901-mRNA-1"/>
    </source>
</evidence>
<gene>
    <name evidence="3" type="ORF">EVEC_LOCUS9049</name>
</gene>
<dbReference type="WBParaSite" id="EVEC_0000963901-mRNA-1">
    <property type="protein sequence ID" value="EVEC_0000963901-mRNA-1"/>
    <property type="gene ID" value="EVEC_0000963901"/>
</dbReference>
<dbReference type="Proteomes" id="UP000274131">
    <property type="component" value="Unassembled WGS sequence"/>
</dbReference>
<keyword evidence="4" id="KW-1185">Reference proteome</keyword>